<dbReference type="SUPFAM" id="SSF52833">
    <property type="entry name" value="Thioredoxin-like"/>
    <property type="match status" value="1"/>
</dbReference>
<dbReference type="InterPro" id="IPR004046">
    <property type="entry name" value="GST_C"/>
</dbReference>
<dbReference type="InterPro" id="IPR040079">
    <property type="entry name" value="Glutathione_S-Trfase"/>
</dbReference>
<comment type="function">
    <text evidence="1">Conjugation of reduced glutathione to a wide number of exogenous and endogenous hydrophobic electrophiles.</text>
</comment>
<organism evidence="7 8">
    <name type="scientific">Tetrahymena thermophila (strain SB210)</name>
    <dbReference type="NCBI Taxonomy" id="312017"/>
    <lineage>
        <taxon>Eukaryota</taxon>
        <taxon>Sar</taxon>
        <taxon>Alveolata</taxon>
        <taxon>Ciliophora</taxon>
        <taxon>Intramacronucleata</taxon>
        <taxon>Oligohymenophorea</taxon>
        <taxon>Hymenostomatida</taxon>
        <taxon>Tetrahymenina</taxon>
        <taxon>Tetrahymenidae</taxon>
        <taxon>Tetrahymena</taxon>
    </lineage>
</organism>
<dbReference type="InParanoid" id="I7MMS8"/>
<dbReference type="SFLD" id="SFLDS00019">
    <property type="entry name" value="Glutathione_Transferase_(cytos"/>
    <property type="match status" value="1"/>
</dbReference>
<dbReference type="Pfam" id="PF14497">
    <property type="entry name" value="GST_C_3"/>
    <property type="match status" value="1"/>
</dbReference>
<dbReference type="Gene3D" id="1.20.1050.10">
    <property type="match status" value="1"/>
</dbReference>
<dbReference type="OrthoDB" id="414243at2759"/>
<keyword evidence="4" id="KW-0808">Transferase</keyword>
<comment type="similarity">
    <text evidence="2">Belongs to the GST superfamily. Mu family.</text>
</comment>
<sequence length="206" mass="23935">MTDNKLTLGYWEGYGKAQPARYLLELTKTPYNNVQYVEDDKWFKQDKLNLGLDFPNLPYVIDGEFKLTEFVAIFDYLSEKYGKPEWLGKGNDKYVVSSLRSLFDELASLNYHGSLKKTEEEKKQHILDNIVPKYRYLSKFIGKKEYLLGYFTVADLYFLSVINAFKATLPQDSYAEFAPVFDPIIHRIASIPEIAAYIASDRHPKQ</sequence>
<dbReference type="Pfam" id="PF02798">
    <property type="entry name" value="GST_N"/>
    <property type="match status" value="1"/>
</dbReference>
<dbReference type="AlphaFoldDB" id="I7MMS8"/>
<evidence type="ECO:0000256" key="1">
    <source>
        <dbReference type="ARBA" id="ARBA00003701"/>
    </source>
</evidence>
<dbReference type="GeneID" id="7826698"/>
<dbReference type="HOGENOM" id="CLU_039475_2_0_1"/>
<protein>
    <recommendedName>
        <fullName evidence="3">glutathione transferase</fullName>
        <ecNumber evidence="3">2.5.1.18</ecNumber>
    </recommendedName>
</protein>
<dbReference type="PANTHER" id="PTHR11571:SF222">
    <property type="entry name" value="GLUTATHIONE TRANSFERASE"/>
    <property type="match status" value="1"/>
</dbReference>
<dbReference type="InterPro" id="IPR036249">
    <property type="entry name" value="Thioredoxin-like_sf"/>
</dbReference>
<dbReference type="SUPFAM" id="SSF47616">
    <property type="entry name" value="GST C-terminal domain-like"/>
    <property type="match status" value="1"/>
</dbReference>
<keyword evidence="8" id="KW-1185">Reference proteome</keyword>
<gene>
    <name evidence="7" type="ORF">TTHERM_00332090</name>
</gene>
<evidence type="ECO:0000256" key="5">
    <source>
        <dbReference type="ARBA" id="ARBA00047960"/>
    </source>
</evidence>
<dbReference type="PANTHER" id="PTHR11571">
    <property type="entry name" value="GLUTATHIONE S-TRANSFERASE"/>
    <property type="match status" value="1"/>
</dbReference>
<dbReference type="GO" id="GO:0004364">
    <property type="term" value="F:glutathione transferase activity"/>
    <property type="evidence" value="ECO:0007669"/>
    <property type="project" value="UniProtKB-EC"/>
</dbReference>
<dbReference type="Gene3D" id="3.40.30.10">
    <property type="entry name" value="Glutaredoxin"/>
    <property type="match status" value="1"/>
</dbReference>
<dbReference type="InterPro" id="IPR036282">
    <property type="entry name" value="Glutathione-S-Trfase_C_sf"/>
</dbReference>
<dbReference type="EMBL" id="GG662299">
    <property type="protein sequence ID" value="EAS06331.1"/>
    <property type="molecule type" value="Genomic_DNA"/>
</dbReference>
<dbReference type="InterPro" id="IPR050213">
    <property type="entry name" value="GST_superfamily"/>
</dbReference>
<evidence type="ECO:0000259" key="6">
    <source>
        <dbReference type="PROSITE" id="PS50404"/>
    </source>
</evidence>
<evidence type="ECO:0000256" key="4">
    <source>
        <dbReference type="ARBA" id="ARBA00022679"/>
    </source>
</evidence>
<dbReference type="GO" id="GO:0006749">
    <property type="term" value="P:glutathione metabolic process"/>
    <property type="evidence" value="ECO:0007669"/>
    <property type="project" value="TreeGrafter"/>
</dbReference>
<accession>I7MMS8</accession>
<dbReference type="InterPro" id="IPR004045">
    <property type="entry name" value="Glutathione_S-Trfase_N"/>
</dbReference>
<dbReference type="Proteomes" id="UP000009168">
    <property type="component" value="Unassembled WGS sequence"/>
</dbReference>
<dbReference type="KEGG" id="tet:TTHERM_00332090"/>
<evidence type="ECO:0000313" key="8">
    <source>
        <dbReference type="Proteomes" id="UP000009168"/>
    </source>
</evidence>
<dbReference type="STRING" id="312017.I7MMS8"/>
<name>I7MMS8_TETTS</name>
<reference evidence="8" key="1">
    <citation type="journal article" date="2006" name="PLoS Biol.">
        <title>Macronuclear genome sequence of the ciliate Tetrahymena thermophila, a model eukaryote.</title>
        <authorList>
            <person name="Eisen J.A."/>
            <person name="Coyne R.S."/>
            <person name="Wu M."/>
            <person name="Wu D."/>
            <person name="Thiagarajan M."/>
            <person name="Wortman J.R."/>
            <person name="Badger J.H."/>
            <person name="Ren Q."/>
            <person name="Amedeo P."/>
            <person name="Jones K.M."/>
            <person name="Tallon L.J."/>
            <person name="Delcher A.L."/>
            <person name="Salzberg S.L."/>
            <person name="Silva J.C."/>
            <person name="Haas B.J."/>
            <person name="Majoros W.H."/>
            <person name="Farzad M."/>
            <person name="Carlton J.M."/>
            <person name="Smith R.K. Jr."/>
            <person name="Garg J."/>
            <person name="Pearlman R.E."/>
            <person name="Karrer K.M."/>
            <person name="Sun L."/>
            <person name="Manning G."/>
            <person name="Elde N.C."/>
            <person name="Turkewitz A.P."/>
            <person name="Asai D.J."/>
            <person name="Wilkes D.E."/>
            <person name="Wang Y."/>
            <person name="Cai H."/>
            <person name="Collins K."/>
            <person name="Stewart B.A."/>
            <person name="Lee S.R."/>
            <person name="Wilamowska K."/>
            <person name="Weinberg Z."/>
            <person name="Ruzzo W.L."/>
            <person name="Wloga D."/>
            <person name="Gaertig J."/>
            <person name="Frankel J."/>
            <person name="Tsao C.-C."/>
            <person name="Gorovsky M.A."/>
            <person name="Keeling P.J."/>
            <person name="Waller R.F."/>
            <person name="Patron N.J."/>
            <person name="Cherry J.M."/>
            <person name="Stover N.A."/>
            <person name="Krieger C.J."/>
            <person name="del Toro C."/>
            <person name="Ryder H.F."/>
            <person name="Williamson S.C."/>
            <person name="Barbeau R.A."/>
            <person name="Hamilton E.P."/>
            <person name="Orias E."/>
        </authorList>
    </citation>
    <scope>NUCLEOTIDE SEQUENCE [LARGE SCALE GENOMIC DNA]</scope>
    <source>
        <strain evidence="8">SB210</strain>
    </source>
</reference>
<evidence type="ECO:0000313" key="7">
    <source>
        <dbReference type="EMBL" id="EAS06331.1"/>
    </source>
</evidence>
<dbReference type="EC" id="2.5.1.18" evidence="3"/>
<dbReference type="PROSITE" id="PS50404">
    <property type="entry name" value="GST_NTER"/>
    <property type="match status" value="1"/>
</dbReference>
<feature type="domain" description="GST N-terminal" evidence="6">
    <location>
        <begin position="4"/>
        <end position="85"/>
    </location>
</feature>
<dbReference type="eggNOG" id="KOG1695">
    <property type="taxonomic scope" value="Eukaryota"/>
</dbReference>
<evidence type="ECO:0000256" key="2">
    <source>
        <dbReference type="ARBA" id="ARBA00005861"/>
    </source>
</evidence>
<evidence type="ECO:0000256" key="3">
    <source>
        <dbReference type="ARBA" id="ARBA00012452"/>
    </source>
</evidence>
<proteinExistence type="inferred from homology"/>
<dbReference type="RefSeq" id="XP_001026576.1">
    <property type="nucleotide sequence ID" value="XM_001026576.1"/>
</dbReference>
<comment type="catalytic activity">
    <reaction evidence="5">
        <text>RX + glutathione = an S-substituted glutathione + a halide anion + H(+)</text>
        <dbReference type="Rhea" id="RHEA:16437"/>
        <dbReference type="ChEBI" id="CHEBI:15378"/>
        <dbReference type="ChEBI" id="CHEBI:16042"/>
        <dbReference type="ChEBI" id="CHEBI:17792"/>
        <dbReference type="ChEBI" id="CHEBI:57925"/>
        <dbReference type="ChEBI" id="CHEBI:90779"/>
        <dbReference type="EC" id="2.5.1.18"/>
    </reaction>
</comment>